<sequence length="298" mass="32541">MIIPALLAFISVFCLVVGIWSWRNSNPIAERIQRMKAESESEANQKENRPSFWSQIWRLEEYGGDEKTALEGAVFFTVAAGALILLLTASPALCLVAAAAAFFFSPRLYGVYMQKRRQSAFAEELGPGVVAVVRGLRGGASLTGSFGYAAAQAGEPVAEEFGRVVDEAKGGSIEKAVENMARRINIPEAWMLADAVRQLSRTGGAQGSIDLLEACEEEIRRRRSKMNRMRAKTTGIRVEGAVASMVPVAMFAWFTFGGGDRVMLETSRGHRMLALAVAIQIACWIAIYVILRKVGNED</sequence>
<dbReference type="RefSeq" id="WP_066667351.1">
    <property type="nucleotide sequence ID" value="NZ_LYVF01000099.1"/>
</dbReference>
<evidence type="ECO:0000256" key="3">
    <source>
        <dbReference type="ARBA" id="ARBA00022692"/>
    </source>
</evidence>
<evidence type="ECO:0000256" key="2">
    <source>
        <dbReference type="ARBA" id="ARBA00022475"/>
    </source>
</evidence>
<dbReference type="InterPro" id="IPR018076">
    <property type="entry name" value="T2SS_GspF_dom"/>
</dbReference>
<keyword evidence="2" id="KW-1003">Cell membrane</keyword>
<evidence type="ECO:0000256" key="4">
    <source>
        <dbReference type="ARBA" id="ARBA00022989"/>
    </source>
</evidence>
<evidence type="ECO:0000313" key="8">
    <source>
        <dbReference type="EMBL" id="OAT83694.1"/>
    </source>
</evidence>
<gene>
    <name evidence="8" type="ORF">A6M21_07610</name>
</gene>
<keyword evidence="5 6" id="KW-0472">Membrane</keyword>
<evidence type="ECO:0000256" key="5">
    <source>
        <dbReference type="ARBA" id="ARBA00023136"/>
    </source>
</evidence>
<evidence type="ECO:0000259" key="7">
    <source>
        <dbReference type="Pfam" id="PF00482"/>
    </source>
</evidence>
<name>A0A1B7LG44_9FIRM</name>
<comment type="caution">
    <text evidence="8">The sequence shown here is derived from an EMBL/GenBank/DDBJ whole genome shotgun (WGS) entry which is preliminary data.</text>
</comment>
<proteinExistence type="predicted"/>
<dbReference type="AlphaFoldDB" id="A0A1B7LG44"/>
<accession>A0A1B7LG44</accession>
<dbReference type="Pfam" id="PF00482">
    <property type="entry name" value="T2SSF"/>
    <property type="match status" value="1"/>
</dbReference>
<protein>
    <recommendedName>
        <fullName evidence="7">Type II secretion system protein GspF domain-containing protein</fullName>
    </recommendedName>
</protein>
<evidence type="ECO:0000256" key="6">
    <source>
        <dbReference type="SAM" id="Phobius"/>
    </source>
</evidence>
<dbReference type="EMBL" id="LYVF01000099">
    <property type="protein sequence ID" value="OAT83694.1"/>
    <property type="molecule type" value="Genomic_DNA"/>
</dbReference>
<keyword evidence="9" id="KW-1185">Reference proteome</keyword>
<dbReference type="STRING" id="1838280.A6M21_07610"/>
<dbReference type="PANTHER" id="PTHR35007">
    <property type="entry name" value="INTEGRAL MEMBRANE PROTEIN-RELATED"/>
    <property type="match status" value="1"/>
</dbReference>
<organism evidence="8 9">
    <name type="scientific">Desulfotomaculum copahuensis</name>
    <dbReference type="NCBI Taxonomy" id="1838280"/>
    <lineage>
        <taxon>Bacteria</taxon>
        <taxon>Bacillati</taxon>
        <taxon>Bacillota</taxon>
        <taxon>Clostridia</taxon>
        <taxon>Eubacteriales</taxon>
        <taxon>Desulfotomaculaceae</taxon>
        <taxon>Desulfotomaculum</taxon>
    </lineage>
</organism>
<keyword evidence="3 6" id="KW-0812">Transmembrane</keyword>
<feature type="domain" description="Type II secretion system protein GspF" evidence="7">
    <location>
        <begin position="134"/>
        <end position="254"/>
    </location>
</feature>
<dbReference type="OrthoDB" id="1808935at2"/>
<feature type="transmembrane region" description="Helical" evidence="6">
    <location>
        <begin position="236"/>
        <end position="256"/>
    </location>
</feature>
<dbReference type="Proteomes" id="UP000078532">
    <property type="component" value="Unassembled WGS sequence"/>
</dbReference>
<keyword evidence="4 6" id="KW-1133">Transmembrane helix</keyword>
<reference evidence="8 9" key="1">
    <citation type="submission" date="2016-04" db="EMBL/GenBank/DDBJ databases">
        <authorList>
            <person name="Evans L.H."/>
            <person name="Alamgir A."/>
            <person name="Owens N."/>
            <person name="Weber N.D."/>
            <person name="Virtaneva K."/>
            <person name="Barbian K."/>
            <person name="Babar A."/>
            <person name="Rosenke K."/>
        </authorList>
    </citation>
    <scope>NUCLEOTIDE SEQUENCE [LARGE SCALE GENOMIC DNA]</scope>
    <source>
        <strain evidence="8 9">LMa1</strain>
    </source>
</reference>
<evidence type="ECO:0000313" key="9">
    <source>
        <dbReference type="Proteomes" id="UP000078532"/>
    </source>
</evidence>
<evidence type="ECO:0000256" key="1">
    <source>
        <dbReference type="ARBA" id="ARBA00004651"/>
    </source>
</evidence>
<feature type="transmembrane region" description="Helical" evidence="6">
    <location>
        <begin position="73"/>
        <end position="104"/>
    </location>
</feature>
<dbReference type="PANTHER" id="PTHR35007:SF4">
    <property type="entry name" value="CONSERVED TRANSMEMBRANE PROTEIN-RELATED"/>
    <property type="match status" value="1"/>
</dbReference>
<feature type="transmembrane region" description="Helical" evidence="6">
    <location>
        <begin position="272"/>
        <end position="291"/>
    </location>
</feature>
<dbReference type="GO" id="GO:0005886">
    <property type="term" value="C:plasma membrane"/>
    <property type="evidence" value="ECO:0007669"/>
    <property type="project" value="UniProtKB-SubCell"/>
</dbReference>
<comment type="subcellular location">
    <subcellularLocation>
        <location evidence="1">Cell membrane</location>
        <topology evidence="1">Multi-pass membrane protein</topology>
    </subcellularLocation>
</comment>